<feature type="compositionally biased region" description="Basic and acidic residues" evidence="15">
    <location>
        <begin position="345"/>
        <end position="354"/>
    </location>
</feature>
<keyword evidence="7" id="KW-0479">Metal-binding</keyword>
<dbReference type="GO" id="GO:0000226">
    <property type="term" value="P:microtubule cytoskeleton organization"/>
    <property type="evidence" value="ECO:0007669"/>
    <property type="project" value="TreeGrafter"/>
</dbReference>
<dbReference type="GO" id="GO:0050321">
    <property type="term" value="F:tau-protein kinase activity"/>
    <property type="evidence" value="ECO:0007669"/>
    <property type="project" value="TreeGrafter"/>
</dbReference>
<comment type="catalytic activity">
    <reaction evidence="12">
        <text>L-threonyl-[protein] + ATP = O-phospho-L-threonyl-[protein] + ADP + H(+)</text>
        <dbReference type="Rhea" id="RHEA:46608"/>
        <dbReference type="Rhea" id="RHEA-COMP:11060"/>
        <dbReference type="Rhea" id="RHEA-COMP:11605"/>
        <dbReference type="ChEBI" id="CHEBI:15378"/>
        <dbReference type="ChEBI" id="CHEBI:30013"/>
        <dbReference type="ChEBI" id="CHEBI:30616"/>
        <dbReference type="ChEBI" id="CHEBI:61977"/>
        <dbReference type="ChEBI" id="CHEBI:456216"/>
        <dbReference type="EC" id="2.7.11.1"/>
    </reaction>
</comment>
<feature type="region of interest" description="Disordered" evidence="15">
    <location>
        <begin position="475"/>
        <end position="520"/>
    </location>
</feature>
<evidence type="ECO:0000256" key="10">
    <source>
        <dbReference type="ARBA" id="ARBA00022840"/>
    </source>
</evidence>
<feature type="compositionally biased region" description="Basic and acidic residues" evidence="15">
    <location>
        <begin position="494"/>
        <end position="514"/>
    </location>
</feature>
<evidence type="ECO:0000256" key="14">
    <source>
        <dbReference type="PROSITE-ProRule" id="PRU10141"/>
    </source>
</evidence>
<sequence length="520" mass="57108">MSQEPMISDGVSGSKKLYRIGQYELEQTIGKGNFAVVKLATHIITQAKVAIKIINKTKLDADNLNKIMREVKIMKILRHPHIIRLYQAFLSDAEKMAHLQGAVIGPAQQTIAGLLYDDHMVANGPLKESEARPWFRQILAAVQYCHRKNVVHRDLKAENLLLDAEDSIKLADFGFSNFYSESDPLTTGCGSPPYAAPELFEGKEYDGPKADVWSLGVVLYVLVCGALPFDGNTLQILRGKILSGKFRIPYFMSTDCESLIRHMMTVDPEKRYSIPQVLRCRWVTQDLDPDEAERVVSFCERPDLDQPPPVQQSVVELIAQLPGVTAQQVQQFEDAERHLELDLEETSSNRDQYHCSRRHTVGPGDTAHTQVQVSFGVPPAWGYGVPTGVGGGGGAARLYPVLPQTNLAQNLPLVQHQPPQRFSTKDQHLLKPPTVLGAFGGFGRRASDGGANLQLSYRQPGGAAQPASQEQLCLLQRTGAEPGAPGADGEMEDGGARYGDDKRLDESSLCERRVSAGSCG</sequence>
<gene>
    <name evidence="17" type="ORF">FJT64_015612</name>
</gene>
<dbReference type="Pfam" id="PF00069">
    <property type="entry name" value="Pkinase"/>
    <property type="match status" value="1"/>
</dbReference>
<dbReference type="InterPro" id="IPR011009">
    <property type="entry name" value="Kinase-like_dom_sf"/>
</dbReference>
<dbReference type="Gene3D" id="1.10.510.10">
    <property type="entry name" value="Transferase(Phosphotransferase) domain 1"/>
    <property type="match status" value="1"/>
</dbReference>
<keyword evidence="8 14" id="KW-0547">Nucleotide-binding</keyword>
<keyword evidence="5" id="KW-0597">Phosphoprotein</keyword>
<dbReference type="EMBL" id="VIIS01000067">
    <property type="protein sequence ID" value="KAF0313868.1"/>
    <property type="molecule type" value="Genomic_DNA"/>
</dbReference>
<keyword evidence="18" id="KW-1185">Reference proteome</keyword>
<reference evidence="17 18" key="1">
    <citation type="submission" date="2019-07" db="EMBL/GenBank/DDBJ databases">
        <title>Draft genome assembly of a fouling barnacle, Amphibalanus amphitrite (Darwin, 1854): The first reference genome for Thecostraca.</title>
        <authorList>
            <person name="Kim W."/>
        </authorList>
    </citation>
    <scope>NUCLEOTIDE SEQUENCE [LARGE SCALE GENOMIC DNA]</scope>
    <source>
        <strain evidence="17">SNU_AA5</strain>
        <tissue evidence="17">Soma without cirri and trophi</tissue>
    </source>
</reference>
<evidence type="ECO:0000259" key="16">
    <source>
        <dbReference type="PROSITE" id="PS50011"/>
    </source>
</evidence>
<dbReference type="SMART" id="SM00220">
    <property type="entry name" value="S_TKc"/>
    <property type="match status" value="1"/>
</dbReference>
<dbReference type="GO" id="GO:0035556">
    <property type="term" value="P:intracellular signal transduction"/>
    <property type="evidence" value="ECO:0007669"/>
    <property type="project" value="TreeGrafter"/>
</dbReference>
<dbReference type="PROSITE" id="PS00107">
    <property type="entry name" value="PROTEIN_KINASE_ATP"/>
    <property type="match status" value="1"/>
</dbReference>
<keyword evidence="6" id="KW-0808">Transferase</keyword>
<comment type="caution">
    <text evidence="17">The sequence shown here is derived from an EMBL/GenBank/DDBJ whole genome shotgun (WGS) entry which is preliminary data.</text>
</comment>
<evidence type="ECO:0000256" key="6">
    <source>
        <dbReference type="ARBA" id="ARBA00022679"/>
    </source>
</evidence>
<evidence type="ECO:0000256" key="11">
    <source>
        <dbReference type="ARBA" id="ARBA00022842"/>
    </source>
</evidence>
<protein>
    <recommendedName>
        <fullName evidence="3">non-specific serine/threonine protein kinase</fullName>
        <ecNumber evidence="3">2.7.11.1</ecNumber>
    </recommendedName>
</protein>
<dbReference type="FunFam" id="1.10.510.10:FF:000156">
    <property type="entry name" value="Serine/threonine-protein kinase SIK3 homolog"/>
    <property type="match status" value="1"/>
</dbReference>
<evidence type="ECO:0000256" key="7">
    <source>
        <dbReference type="ARBA" id="ARBA00022723"/>
    </source>
</evidence>
<feature type="region of interest" description="Disordered" evidence="15">
    <location>
        <begin position="345"/>
        <end position="366"/>
    </location>
</feature>
<evidence type="ECO:0000256" key="3">
    <source>
        <dbReference type="ARBA" id="ARBA00012513"/>
    </source>
</evidence>
<dbReference type="GO" id="GO:0005737">
    <property type="term" value="C:cytoplasm"/>
    <property type="evidence" value="ECO:0007669"/>
    <property type="project" value="TreeGrafter"/>
</dbReference>
<comment type="catalytic activity">
    <reaction evidence="13">
        <text>L-seryl-[protein] + ATP = O-phospho-L-seryl-[protein] + ADP + H(+)</text>
        <dbReference type="Rhea" id="RHEA:17989"/>
        <dbReference type="Rhea" id="RHEA-COMP:9863"/>
        <dbReference type="Rhea" id="RHEA-COMP:11604"/>
        <dbReference type="ChEBI" id="CHEBI:15378"/>
        <dbReference type="ChEBI" id="CHEBI:29999"/>
        <dbReference type="ChEBI" id="CHEBI:30616"/>
        <dbReference type="ChEBI" id="CHEBI:83421"/>
        <dbReference type="ChEBI" id="CHEBI:456216"/>
        <dbReference type="EC" id="2.7.11.1"/>
    </reaction>
</comment>
<comment type="similarity">
    <text evidence="2">Belongs to the protein kinase superfamily. CAMK Ser/Thr protein kinase family. SNF1 subfamily.</text>
</comment>
<dbReference type="FunFam" id="3.30.200.20:FF:000003">
    <property type="entry name" value="Non-specific serine/threonine protein kinase"/>
    <property type="match status" value="1"/>
</dbReference>
<evidence type="ECO:0000256" key="12">
    <source>
        <dbReference type="ARBA" id="ARBA00047899"/>
    </source>
</evidence>
<dbReference type="EMBL" id="VIIS01000067">
    <property type="protein sequence ID" value="KAF0313866.1"/>
    <property type="molecule type" value="Genomic_DNA"/>
</dbReference>
<dbReference type="PANTHER" id="PTHR24346">
    <property type="entry name" value="MAP/MICROTUBULE AFFINITY-REGULATING KINASE"/>
    <property type="match status" value="1"/>
</dbReference>
<dbReference type="PANTHER" id="PTHR24346:SF42">
    <property type="entry name" value="SERINE_THREONINE-PROTEIN KINASE SIK3"/>
    <property type="match status" value="1"/>
</dbReference>
<feature type="domain" description="Protein kinase" evidence="16">
    <location>
        <begin position="23"/>
        <end position="283"/>
    </location>
</feature>
<evidence type="ECO:0000313" key="18">
    <source>
        <dbReference type="Proteomes" id="UP000440578"/>
    </source>
</evidence>
<keyword evidence="4" id="KW-0723">Serine/threonine-protein kinase</keyword>
<dbReference type="InterPro" id="IPR008271">
    <property type="entry name" value="Ser/Thr_kinase_AS"/>
</dbReference>
<comment type="cofactor">
    <cofactor evidence="1">
        <name>Mg(2+)</name>
        <dbReference type="ChEBI" id="CHEBI:18420"/>
    </cofactor>
</comment>
<dbReference type="PROSITE" id="PS50011">
    <property type="entry name" value="PROTEIN_KINASE_DOM"/>
    <property type="match status" value="1"/>
</dbReference>
<accession>A0A6A4XF80</accession>
<keyword evidence="10 14" id="KW-0067">ATP-binding</keyword>
<dbReference type="SUPFAM" id="SSF56112">
    <property type="entry name" value="Protein kinase-like (PK-like)"/>
    <property type="match status" value="1"/>
</dbReference>
<dbReference type="Proteomes" id="UP000440578">
    <property type="component" value="Unassembled WGS sequence"/>
</dbReference>
<evidence type="ECO:0000256" key="1">
    <source>
        <dbReference type="ARBA" id="ARBA00001946"/>
    </source>
</evidence>
<feature type="compositionally biased region" description="Low complexity" evidence="15">
    <location>
        <begin position="479"/>
        <end position="488"/>
    </location>
</feature>
<dbReference type="OrthoDB" id="193931at2759"/>
<dbReference type="InterPro" id="IPR000719">
    <property type="entry name" value="Prot_kinase_dom"/>
</dbReference>
<dbReference type="GO" id="GO:0005524">
    <property type="term" value="F:ATP binding"/>
    <property type="evidence" value="ECO:0007669"/>
    <property type="project" value="UniProtKB-UniRule"/>
</dbReference>
<dbReference type="PROSITE" id="PS00108">
    <property type="entry name" value="PROTEIN_KINASE_ST"/>
    <property type="match status" value="1"/>
</dbReference>
<evidence type="ECO:0000256" key="8">
    <source>
        <dbReference type="ARBA" id="ARBA00022741"/>
    </source>
</evidence>
<evidence type="ECO:0000256" key="4">
    <source>
        <dbReference type="ARBA" id="ARBA00022527"/>
    </source>
</evidence>
<keyword evidence="11" id="KW-0460">Magnesium</keyword>
<evidence type="ECO:0000256" key="5">
    <source>
        <dbReference type="ARBA" id="ARBA00022553"/>
    </source>
</evidence>
<organism evidence="17 18">
    <name type="scientific">Amphibalanus amphitrite</name>
    <name type="common">Striped barnacle</name>
    <name type="synonym">Balanus amphitrite</name>
    <dbReference type="NCBI Taxonomy" id="1232801"/>
    <lineage>
        <taxon>Eukaryota</taxon>
        <taxon>Metazoa</taxon>
        <taxon>Ecdysozoa</taxon>
        <taxon>Arthropoda</taxon>
        <taxon>Crustacea</taxon>
        <taxon>Multicrustacea</taxon>
        <taxon>Cirripedia</taxon>
        <taxon>Thoracica</taxon>
        <taxon>Thoracicalcarea</taxon>
        <taxon>Balanomorpha</taxon>
        <taxon>Balanoidea</taxon>
        <taxon>Balanidae</taxon>
        <taxon>Amphibalaninae</taxon>
        <taxon>Amphibalanus</taxon>
    </lineage>
</organism>
<dbReference type="EC" id="2.7.11.1" evidence="3"/>
<evidence type="ECO:0000256" key="13">
    <source>
        <dbReference type="ARBA" id="ARBA00048679"/>
    </source>
</evidence>
<feature type="binding site" evidence="14">
    <location>
        <position position="52"/>
    </location>
    <ligand>
        <name>ATP</name>
        <dbReference type="ChEBI" id="CHEBI:30616"/>
    </ligand>
</feature>
<evidence type="ECO:0000256" key="9">
    <source>
        <dbReference type="ARBA" id="ARBA00022777"/>
    </source>
</evidence>
<keyword evidence="9 17" id="KW-0418">Kinase</keyword>
<evidence type="ECO:0000256" key="2">
    <source>
        <dbReference type="ARBA" id="ARBA00006234"/>
    </source>
</evidence>
<name>A0A6A4XF80_AMPAM</name>
<dbReference type="AlphaFoldDB" id="A0A6A4XF80"/>
<dbReference type="InterPro" id="IPR017441">
    <property type="entry name" value="Protein_kinase_ATP_BS"/>
</dbReference>
<evidence type="ECO:0000256" key="15">
    <source>
        <dbReference type="SAM" id="MobiDB-lite"/>
    </source>
</evidence>
<dbReference type="GO" id="GO:0046872">
    <property type="term" value="F:metal ion binding"/>
    <property type="evidence" value="ECO:0007669"/>
    <property type="project" value="UniProtKB-KW"/>
</dbReference>
<proteinExistence type="inferred from homology"/>
<evidence type="ECO:0000313" key="17">
    <source>
        <dbReference type="EMBL" id="KAF0313868.1"/>
    </source>
</evidence>